<feature type="transmembrane region" description="Helical" evidence="1">
    <location>
        <begin position="45"/>
        <end position="64"/>
    </location>
</feature>
<keyword evidence="1" id="KW-0812">Transmembrane</keyword>
<keyword evidence="3" id="KW-1185">Reference proteome</keyword>
<organism evidence="2 3">
    <name type="scientific">Lyophyllum shimeji</name>
    <name type="common">Hon-shimeji</name>
    <name type="synonym">Tricholoma shimeji</name>
    <dbReference type="NCBI Taxonomy" id="47721"/>
    <lineage>
        <taxon>Eukaryota</taxon>
        <taxon>Fungi</taxon>
        <taxon>Dikarya</taxon>
        <taxon>Basidiomycota</taxon>
        <taxon>Agaricomycotina</taxon>
        <taxon>Agaricomycetes</taxon>
        <taxon>Agaricomycetidae</taxon>
        <taxon>Agaricales</taxon>
        <taxon>Tricholomatineae</taxon>
        <taxon>Lyophyllaceae</taxon>
        <taxon>Lyophyllum</taxon>
    </lineage>
</organism>
<keyword evidence="1" id="KW-0472">Membrane</keyword>
<keyword evidence="1" id="KW-1133">Transmembrane helix</keyword>
<feature type="transmembrane region" description="Helical" evidence="1">
    <location>
        <begin position="198"/>
        <end position="219"/>
    </location>
</feature>
<dbReference type="InterPro" id="IPR050846">
    <property type="entry name" value="TLCD"/>
</dbReference>
<dbReference type="GO" id="GO:0005783">
    <property type="term" value="C:endoplasmic reticulum"/>
    <property type="evidence" value="ECO:0007669"/>
    <property type="project" value="TreeGrafter"/>
</dbReference>
<evidence type="ECO:0000313" key="3">
    <source>
        <dbReference type="Proteomes" id="UP001063166"/>
    </source>
</evidence>
<feature type="transmembrane region" description="Helical" evidence="1">
    <location>
        <begin position="14"/>
        <end position="33"/>
    </location>
</feature>
<dbReference type="PANTHER" id="PTHR13439:SF72">
    <property type="entry name" value="TLC DOMAIN-CONTAINING PROTEIN"/>
    <property type="match status" value="1"/>
</dbReference>
<proteinExistence type="predicted"/>
<protein>
    <recommendedName>
        <fullName evidence="4">TLC domain-containing protein</fullName>
    </recommendedName>
</protein>
<sequence>MFAGLDTMSSLLDVVPTTFLLSFLSLGVSFYVLSPVFATPKQTAWILTAISSAVMSIASLPFLWDYLSSGGSVRHVRTLPAFAVTTNRFFQAYLAADLTFGMMYYRSRISLLEGWIHHTTYIFVVELAIRRSWAHIFCLCGSMEIPTFILGITILYPRLRSNVLFAVSFFMTRISLHVVLAISYLFKDNRTHATGGSYVPSMLLAGIFPLHAMWFTGCIKGFIRRARQKAACQPPPIVELNTIPGAPNASIAARPAKPSVEPAFPPAPLSRLHRIRLSAYHRRQHLKKAFRSLRTLRFDFLDSPLTKRVLPSGSITAYFPRRETVFDYVGLGRTMTPQPMEDFTARVASRSPSAH</sequence>
<feature type="transmembrane region" description="Helical" evidence="1">
    <location>
        <begin position="163"/>
        <end position="186"/>
    </location>
</feature>
<dbReference type="EMBL" id="BRPK01000009">
    <property type="protein sequence ID" value="GLB40860.1"/>
    <property type="molecule type" value="Genomic_DNA"/>
</dbReference>
<dbReference type="OrthoDB" id="341353at2759"/>
<dbReference type="AlphaFoldDB" id="A0A9P3PQL1"/>
<reference evidence="2" key="1">
    <citation type="submission" date="2022-07" db="EMBL/GenBank/DDBJ databases">
        <title>The genome of Lyophyllum shimeji provides insight into the initial evolution of ectomycorrhizal fungal genome.</title>
        <authorList>
            <person name="Kobayashi Y."/>
            <person name="Shibata T."/>
            <person name="Hirakawa H."/>
            <person name="Shigenobu S."/>
            <person name="Nishiyama T."/>
            <person name="Yamada A."/>
            <person name="Hasebe M."/>
            <person name="Kawaguchi M."/>
        </authorList>
    </citation>
    <scope>NUCLEOTIDE SEQUENCE</scope>
    <source>
        <strain evidence="2">AT787</strain>
    </source>
</reference>
<evidence type="ECO:0000313" key="2">
    <source>
        <dbReference type="EMBL" id="GLB40860.1"/>
    </source>
</evidence>
<name>A0A9P3PQL1_LYOSH</name>
<feature type="transmembrane region" description="Helical" evidence="1">
    <location>
        <begin position="133"/>
        <end position="156"/>
    </location>
</feature>
<comment type="caution">
    <text evidence="2">The sequence shown here is derived from an EMBL/GenBank/DDBJ whole genome shotgun (WGS) entry which is preliminary data.</text>
</comment>
<gene>
    <name evidence="2" type="ORF">LshimejAT787_0900750</name>
</gene>
<evidence type="ECO:0000256" key="1">
    <source>
        <dbReference type="SAM" id="Phobius"/>
    </source>
</evidence>
<accession>A0A9P3PQL1</accession>
<evidence type="ECO:0008006" key="4">
    <source>
        <dbReference type="Google" id="ProtNLM"/>
    </source>
</evidence>
<dbReference type="Proteomes" id="UP001063166">
    <property type="component" value="Unassembled WGS sequence"/>
</dbReference>
<dbReference type="GO" id="GO:0055088">
    <property type="term" value="P:lipid homeostasis"/>
    <property type="evidence" value="ECO:0007669"/>
    <property type="project" value="TreeGrafter"/>
</dbReference>
<dbReference type="PANTHER" id="PTHR13439">
    <property type="entry name" value="CT120 PROTEIN"/>
    <property type="match status" value="1"/>
</dbReference>